<dbReference type="Proteomes" id="UP000019377">
    <property type="component" value="Unassembled WGS sequence"/>
</dbReference>
<keyword evidence="2" id="KW-1185">Reference proteome</keyword>
<gene>
    <name evidence="1" type="ORF">PSEUBRA_SCAF7g04572</name>
</gene>
<dbReference type="EMBL" id="KI545893">
    <property type="protein sequence ID" value="EST05028.1"/>
    <property type="molecule type" value="Genomic_DNA"/>
</dbReference>
<accession>V5EQ45</accession>
<dbReference type="HOGENOM" id="CLU_2373673_0_0_1"/>
<dbReference type="OMA" id="ELRIWVS"/>
<dbReference type="AlphaFoldDB" id="V5EQ45"/>
<organism evidence="1 2">
    <name type="scientific">Kalmanozyma brasiliensis (strain GHG001)</name>
    <name type="common">Yeast</name>
    <name type="synonym">Pseudozyma brasiliensis</name>
    <dbReference type="NCBI Taxonomy" id="1365824"/>
    <lineage>
        <taxon>Eukaryota</taxon>
        <taxon>Fungi</taxon>
        <taxon>Dikarya</taxon>
        <taxon>Basidiomycota</taxon>
        <taxon>Ustilaginomycotina</taxon>
        <taxon>Ustilaginomycetes</taxon>
        <taxon>Ustilaginales</taxon>
        <taxon>Ustilaginaceae</taxon>
        <taxon>Kalmanozyma</taxon>
    </lineage>
</organism>
<evidence type="ECO:0000313" key="1">
    <source>
        <dbReference type="EMBL" id="EST05028.1"/>
    </source>
</evidence>
<dbReference type="OrthoDB" id="2553257at2759"/>
<proteinExistence type="predicted"/>
<sequence>MDPTDEFVVDFKGFSGAKLRYYAYEKDTGCYKIHLSGTDSRRIYASVGHASERDVDTLHYRETGKRLCGKWIDVTLTSRDVAWTPKPHEDDGRGI</sequence>
<dbReference type="GeneID" id="27421953"/>
<protein>
    <submittedName>
        <fullName evidence="1">Uncharacterized protein</fullName>
    </submittedName>
</protein>
<evidence type="ECO:0000313" key="2">
    <source>
        <dbReference type="Proteomes" id="UP000019377"/>
    </source>
</evidence>
<name>V5EQ45_KALBG</name>
<reference evidence="2" key="1">
    <citation type="journal article" date="2013" name="Genome Announc.">
        <title>Draft genome sequence of Pseudozyma brasiliensis sp. nov. strain GHG001, a high producer of endo-1,4-xylanase isolated from an insect pest of sugarcane.</title>
        <authorList>
            <person name="Oliveira J.V.D.C."/>
            <person name="dos Santos R.A.C."/>
            <person name="Borges T.A."/>
            <person name="Riano-Pachon D.M."/>
            <person name="Goldman G.H."/>
        </authorList>
    </citation>
    <scope>NUCLEOTIDE SEQUENCE [LARGE SCALE GENOMIC DNA]</scope>
    <source>
        <strain evidence="2">GHG001</strain>
    </source>
</reference>